<reference evidence="4" key="2">
    <citation type="submission" date="2023-05" db="EMBL/GenBank/DDBJ databases">
        <authorList>
            <person name="Schelkunov M.I."/>
        </authorList>
    </citation>
    <scope>NUCLEOTIDE SEQUENCE</scope>
    <source>
        <strain evidence="4">Hsosn_3</strain>
        <tissue evidence="4">Leaf</tissue>
    </source>
</reference>
<feature type="region of interest" description="Disordered" evidence="1">
    <location>
        <begin position="142"/>
        <end position="302"/>
    </location>
</feature>
<reference evidence="4" key="1">
    <citation type="submission" date="2023-02" db="EMBL/GenBank/DDBJ databases">
        <title>Genome of toxic invasive species Heracleum sosnowskyi carries increased number of genes despite the absence of recent whole-genome duplications.</title>
        <authorList>
            <person name="Schelkunov M."/>
            <person name="Shtratnikova V."/>
            <person name="Makarenko M."/>
            <person name="Klepikova A."/>
            <person name="Omelchenko D."/>
            <person name="Novikova G."/>
            <person name="Obukhova E."/>
            <person name="Bogdanov V."/>
            <person name="Penin A."/>
            <person name="Logacheva M."/>
        </authorList>
    </citation>
    <scope>NUCLEOTIDE SEQUENCE</scope>
    <source>
        <strain evidence="4">Hsosn_3</strain>
        <tissue evidence="4">Leaf</tissue>
    </source>
</reference>
<feature type="region of interest" description="Disordered" evidence="1">
    <location>
        <begin position="468"/>
        <end position="491"/>
    </location>
</feature>
<evidence type="ECO:0000259" key="3">
    <source>
        <dbReference type="Pfam" id="PF22910"/>
    </source>
</evidence>
<feature type="compositionally biased region" description="Polar residues" evidence="1">
    <location>
        <begin position="725"/>
        <end position="739"/>
    </location>
</feature>
<evidence type="ECO:0000313" key="4">
    <source>
        <dbReference type="EMBL" id="KAK1366725.1"/>
    </source>
</evidence>
<sequence length="835" mass="93886">MTSQMNTKVRLVRCPKCRQVLPELADVPVYKCGGCGAILQAKNRKRGTQELGSPVPEADPSQTNGLDHVINSSTNGSDSDKTLERHGSGLDCRKEEHGVLNQSHERHNSDVISCHEDVGSSPETSGHAGVEENKVSLGQYGAESQNKQGDDDSQHPRDTCVSNEILSSPKLDLHEEKSLLQGPGTYEIKSFTSSPRKEDENRDSSGNISDECQNDSQNSKKELPISTTFSRELSSYDESSENGNFSPVSGNDRYIDEGLDNHSRSRSPAAVAFPDTSPEDQVHKAQSSSNESDSPDNQMFPFSESMEGAQVETLRVFQRVSSADTLENVPRVYARTDLGVTLRSPTAKNYYASNVNTSSCEETEHQVPIQHSRPPRRNFRDAEYSGTKVIPKRDELMMNHRMSSETELPPRPINFSANLSAKKQQSTKGTQWNRGEFQEPTRRSHPVSNTITMETGEYLSRPPIYSKVSQPVRGASSSHEQRSLPERTVDPESDKMELLKMVYELQDQLNRAHLSKGTLHDKFSGRVAKDEELFPAYSTHFVPKKERYPDPDYPRYHGRRDQDRYWSQQVPHMGFSGDATHFRNEVDCSCLRCYRQEGHYSAQLPRYAYYDESKPEKSYEVNKKQQPAKQHFRPIAGGAPIIICYCCNEILQLPADFLLFKRRCHRLRCSACTAVLKFSLEHRIHLVEYNAEPRTPPSSEVGGYTEMINMASVSRASDYQHGDPVSSSDDYGQSYNRSSTDTEHFSPAPPFQTLNEISDRQKMSSSNPFENKDGKKAIVQDSRSTFELGGPSSKLFEPVNVFSEIEEVSEGGSPLHRLMGYPSPSRLVYRYPADV</sequence>
<comment type="caution">
    <text evidence="4">The sequence shown here is derived from an EMBL/GenBank/DDBJ whole genome shotgun (WGS) entry which is preliminary data.</text>
</comment>
<evidence type="ECO:0000256" key="1">
    <source>
        <dbReference type="SAM" id="MobiDB-lite"/>
    </source>
</evidence>
<evidence type="ECO:0008006" key="6">
    <source>
        <dbReference type="Google" id="ProtNLM"/>
    </source>
</evidence>
<feature type="compositionally biased region" description="Polar residues" evidence="1">
    <location>
        <begin position="204"/>
        <end position="217"/>
    </location>
</feature>
<feature type="compositionally biased region" description="Basic and acidic residues" evidence="1">
    <location>
        <begin position="479"/>
        <end position="491"/>
    </location>
</feature>
<dbReference type="PANTHER" id="PTHR31105:SF38">
    <property type="entry name" value="PROTEIN ENHANCED DISEASE RESISTANCE 4"/>
    <property type="match status" value="1"/>
</dbReference>
<dbReference type="Pfam" id="PF11331">
    <property type="entry name" value="Zn_ribbon_12"/>
    <property type="match status" value="1"/>
</dbReference>
<gene>
    <name evidence="4" type="ORF">POM88_042286</name>
</gene>
<name>A0AAD8HG09_9APIA</name>
<protein>
    <recommendedName>
        <fullName evidence="6">Zinc-ribbon domain-containing protein</fullName>
    </recommendedName>
</protein>
<feature type="region of interest" description="Disordered" evidence="1">
    <location>
        <begin position="421"/>
        <end position="447"/>
    </location>
</feature>
<keyword evidence="5" id="KW-1185">Reference proteome</keyword>
<feature type="compositionally biased region" description="Polar residues" evidence="1">
    <location>
        <begin position="60"/>
        <end position="77"/>
    </location>
</feature>
<dbReference type="InterPro" id="IPR055126">
    <property type="entry name" value="EDR4-like_N"/>
</dbReference>
<dbReference type="Proteomes" id="UP001237642">
    <property type="component" value="Unassembled WGS sequence"/>
</dbReference>
<feature type="domain" description="Probable zinc-ribbon" evidence="2">
    <location>
        <begin position="636"/>
        <end position="680"/>
    </location>
</feature>
<dbReference type="EMBL" id="JAUIZM010000009">
    <property type="protein sequence ID" value="KAK1366725.1"/>
    <property type="molecule type" value="Genomic_DNA"/>
</dbReference>
<feature type="domain" description="Enhanced disease resistance 4-like N-terminal" evidence="3">
    <location>
        <begin position="8"/>
        <end position="41"/>
    </location>
</feature>
<feature type="compositionally biased region" description="Basic and acidic residues" evidence="1">
    <location>
        <begin position="253"/>
        <end position="263"/>
    </location>
</feature>
<evidence type="ECO:0000313" key="5">
    <source>
        <dbReference type="Proteomes" id="UP001237642"/>
    </source>
</evidence>
<evidence type="ECO:0000259" key="2">
    <source>
        <dbReference type="Pfam" id="PF11331"/>
    </source>
</evidence>
<dbReference type="Pfam" id="PF22910">
    <property type="entry name" value="EDR4-like_1st"/>
    <property type="match status" value="1"/>
</dbReference>
<feature type="compositionally biased region" description="Polar residues" evidence="1">
    <location>
        <begin position="284"/>
        <end position="297"/>
    </location>
</feature>
<feature type="region of interest" description="Disordered" evidence="1">
    <location>
        <begin position="715"/>
        <end position="753"/>
    </location>
</feature>
<proteinExistence type="predicted"/>
<feature type="compositionally biased region" description="Polar residues" evidence="1">
    <location>
        <begin position="421"/>
        <end position="433"/>
    </location>
</feature>
<dbReference type="InterPro" id="IPR040244">
    <property type="entry name" value="EDR4-like"/>
</dbReference>
<feature type="compositionally biased region" description="Basic and acidic residues" evidence="1">
    <location>
        <begin position="148"/>
        <end position="158"/>
    </location>
</feature>
<dbReference type="AlphaFoldDB" id="A0AAD8HG09"/>
<feature type="region of interest" description="Disordered" evidence="1">
    <location>
        <begin position="44"/>
        <end position="130"/>
    </location>
</feature>
<feature type="compositionally biased region" description="Polar residues" evidence="1">
    <location>
        <begin position="225"/>
        <end position="249"/>
    </location>
</feature>
<organism evidence="4 5">
    <name type="scientific">Heracleum sosnowskyi</name>
    <dbReference type="NCBI Taxonomy" id="360622"/>
    <lineage>
        <taxon>Eukaryota</taxon>
        <taxon>Viridiplantae</taxon>
        <taxon>Streptophyta</taxon>
        <taxon>Embryophyta</taxon>
        <taxon>Tracheophyta</taxon>
        <taxon>Spermatophyta</taxon>
        <taxon>Magnoliopsida</taxon>
        <taxon>eudicotyledons</taxon>
        <taxon>Gunneridae</taxon>
        <taxon>Pentapetalae</taxon>
        <taxon>asterids</taxon>
        <taxon>campanulids</taxon>
        <taxon>Apiales</taxon>
        <taxon>Apiaceae</taxon>
        <taxon>Apioideae</taxon>
        <taxon>apioid superclade</taxon>
        <taxon>Tordylieae</taxon>
        <taxon>Tordyliinae</taxon>
        <taxon>Heracleum</taxon>
    </lineage>
</organism>
<accession>A0AAD8HG09</accession>
<dbReference type="PANTHER" id="PTHR31105">
    <property type="entry name" value="EXTRA-LARGE G-PROTEIN-LIKE"/>
    <property type="match status" value="1"/>
</dbReference>
<dbReference type="GO" id="GO:1900150">
    <property type="term" value="P:regulation of defense response to fungus"/>
    <property type="evidence" value="ECO:0007669"/>
    <property type="project" value="InterPro"/>
</dbReference>
<dbReference type="InterPro" id="IPR021480">
    <property type="entry name" value="Zinc_ribbon_12"/>
</dbReference>
<feature type="compositionally biased region" description="Basic and acidic residues" evidence="1">
    <location>
        <begin position="78"/>
        <end position="118"/>
    </location>
</feature>